<keyword evidence="16" id="KW-1185">Reference proteome</keyword>
<evidence type="ECO:0000256" key="7">
    <source>
        <dbReference type="ARBA" id="ARBA00022723"/>
    </source>
</evidence>
<dbReference type="GO" id="GO:0004497">
    <property type="term" value="F:monooxygenase activity"/>
    <property type="evidence" value="ECO:0007669"/>
    <property type="project" value="UniProtKB-KW"/>
</dbReference>
<keyword evidence="5 13" id="KW-0349">Heme</keyword>
<comment type="pathway">
    <text evidence="3">Secondary metabolite biosynthesis; terpenoid biosynthesis.</text>
</comment>
<dbReference type="Gene3D" id="1.10.630.10">
    <property type="entry name" value="Cytochrome P450"/>
    <property type="match status" value="1"/>
</dbReference>
<evidence type="ECO:0000256" key="3">
    <source>
        <dbReference type="ARBA" id="ARBA00004721"/>
    </source>
</evidence>
<dbReference type="STRING" id="765440.A0A0C3GF31"/>
<dbReference type="AlphaFoldDB" id="A0A0C3GF31"/>
<keyword evidence="8" id="KW-1133">Transmembrane helix</keyword>
<feature type="signal peptide" evidence="14">
    <location>
        <begin position="1"/>
        <end position="20"/>
    </location>
</feature>
<dbReference type="PRINTS" id="PR00385">
    <property type="entry name" value="P450"/>
</dbReference>
<dbReference type="PANTHER" id="PTHR24305">
    <property type="entry name" value="CYTOCHROME P450"/>
    <property type="match status" value="1"/>
</dbReference>
<reference evidence="15 16" key="1">
    <citation type="submission" date="2014-04" db="EMBL/GenBank/DDBJ databases">
        <authorList>
            <consortium name="DOE Joint Genome Institute"/>
            <person name="Kuo A."/>
            <person name="Tarkka M."/>
            <person name="Buscot F."/>
            <person name="Kohler A."/>
            <person name="Nagy L.G."/>
            <person name="Floudas D."/>
            <person name="Copeland A."/>
            <person name="Barry K.W."/>
            <person name="Cichocki N."/>
            <person name="Veneault-Fourrey C."/>
            <person name="LaButti K."/>
            <person name="Lindquist E.A."/>
            <person name="Lipzen A."/>
            <person name="Lundell T."/>
            <person name="Morin E."/>
            <person name="Murat C."/>
            <person name="Sun H."/>
            <person name="Tunlid A."/>
            <person name="Henrissat B."/>
            <person name="Grigoriev I.V."/>
            <person name="Hibbett D.S."/>
            <person name="Martin F."/>
            <person name="Nordberg H.P."/>
            <person name="Cantor M.N."/>
            <person name="Hua S.X."/>
        </authorList>
    </citation>
    <scope>NUCLEOTIDE SEQUENCE [LARGE SCALE GENOMIC DNA]</scope>
    <source>
        <strain evidence="15 16">F 1598</strain>
    </source>
</reference>
<dbReference type="InterPro" id="IPR002403">
    <property type="entry name" value="Cyt_P450_E_grp-IV"/>
</dbReference>
<dbReference type="Pfam" id="PF00067">
    <property type="entry name" value="p450"/>
    <property type="match status" value="1"/>
</dbReference>
<name>A0A0C3GF31_PILCF</name>
<keyword evidence="6" id="KW-0812">Transmembrane</keyword>
<organism evidence="15 16">
    <name type="scientific">Piloderma croceum (strain F 1598)</name>
    <dbReference type="NCBI Taxonomy" id="765440"/>
    <lineage>
        <taxon>Eukaryota</taxon>
        <taxon>Fungi</taxon>
        <taxon>Dikarya</taxon>
        <taxon>Basidiomycota</taxon>
        <taxon>Agaricomycotina</taxon>
        <taxon>Agaricomycetes</taxon>
        <taxon>Agaricomycetidae</taxon>
        <taxon>Atheliales</taxon>
        <taxon>Atheliaceae</taxon>
        <taxon>Piloderma</taxon>
    </lineage>
</organism>
<feature type="chain" id="PRO_5002177646" description="Cytochrome P450" evidence="14">
    <location>
        <begin position="21"/>
        <end position="168"/>
    </location>
</feature>
<dbReference type="GO" id="GO:0020037">
    <property type="term" value="F:heme binding"/>
    <property type="evidence" value="ECO:0007669"/>
    <property type="project" value="InterPro"/>
</dbReference>
<evidence type="ECO:0000256" key="10">
    <source>
        <dbReference type="ARBA" id="ARBA00023004"/>
    </source>
</evidence>
<dbReference type="GO" id="GO:0016705">
    <property type="term" value="F:oxidoreductase activity, acting on paired donors, with incorporation or reduction of molecular oxygen"/>
    <property type="evidence" value="ECO:0007669"/>
    <property type="project" value="InterPro"/>
</dbReference>
<evidence type="ECO:0000256" key="5">
    <source>
        <dbReference type="ARBA" id="ARBA00022617"/>
    </source>
</evidence>
<dbReference type="InterPro" id="IPR050121">
    <property type="entry name" value="Cytochrome_P450_monoxygenase"/>
</dbReference>
<feature type="binding site" description="axial binding residue" evidence="13">
    <location>
        <position position="158"/>
    </location>
    <ligand>
        <name>heme</name>
        <dbReference type="ChEBI" id="CHEBI:30413"/>
    </ligand>
    <ligandPart>
        <name>Fe</name>
        <dbReference type="ChEBI" id="CHEBI:18248"/>
    </ligandPart>
</feature>
<protein>
    <recommendedName>
        <fullName evidence="17">Cytochrome P450</fullName>
    </recommendedName>
</protein>
<keyword evidence="10 13" id="KW-0408">Iron</keyword>
<keyword evidence="12" id="KW-0472">Membrane</keyword>
<accession>A0A0C3GF31</accession>
<comment type="subcellular location">
    <subcellularLocation>
        <location evidence="2">Membrane</location>
    </subcellularLocation>
</comment>
<dbReference type="SUPFAM" id="SSF48264">
    <property type="entry name" value="Cytochrome P450"/>
    <property type="match status" value="1"/>
</dbReference>
<dbReference type="GO" id="GO:0016020">
    <property type="term" value="C:membrane"/>
    <property type="evidence" value="ECO:0007669"/>
    <property type="project" value="UniProtKB-SubCell"/>
</dbReference>
<dbReference type="InterPro" id="IPR001128">
    <property type="entry name" value="Cyt_P450"/>
</dbReference>
<dbReference type="PANTHER" id="PTHR24305:SF166">
    <property type="entry name" value="CYTOCHROME P450 12A4, MITOCHONDRIAL-RELATED"/>
    <property type="match status" value="1"/>
</dbReference>
<dbReference type="PRINTS" id="PR00465">
    <property type="entry name" value="EP450IV"/>
</dbReference>
<evidence type="ECO:0000256" key="1">
    <source>
        <dbReference type="ARBA" id="ARBA00001971"/>
    </source>
</evidence>
<gene>
    <name evidence="15" type="ORF">PILCRDRAFT_218466</name>
</gene>
<keyword evidence="9" id="KW-0560">Oxidoreductase</keyword>
<dbReference type="InterPro" id="IPR036396">
    <property type="entry name" value="Cyt_P450_sf"/>
</dbReference>
<sequence>MVFTLVTITWALIELSKNQSVQTKLREELTYQYRNSGDPTYDQLTSGLPYLDAVAHEVLRVHAPIWETIRVAVEDDSVPLSVPLQTAHNKTVNRVSVTAGQRILIPVRSLNRSMNLWGPDAKEFRLQRWLEEGGIQGEANSLPGYRHLLTFGDCPKMCLGRSFALAEF</sequence>
<proteinExistence type="inferred from homology"/>
<comment type="similarity">
    <text evidence="4">Belongs to the cytochrome P450 family.</text>
</comment>
<evidence type="ECO:0000313" key="16">
    <source>
        <dbReference type="Proteomes" id="UP000054166"/>
    </source>
</evidence>
<keyword evidence="7 13" id="KW-0479">Metal-binding</keyword>
<dbReference type="GO" id="GO:0005506">
    <property type="term" value="F:iron ion binding"/>
    <property type="evidence" value="ECO:0007669"/>
    <property type="project" value="InterPro"/>
</dbReference>
<keyword evidence="14" id="KW-0732">Signal</keyword>
<evidence type="ECO:0000256" key="8">
    <source>
        <dbReference type="ARBA" id="ARBA00022989"/>
    </source>
</evidence>
<evidence type="ECO:0000256" key="11">
    <source>
        <dbReference type="ARBA" id="ARBA00023033"/>
    </source>
</evidence>
<evidence type="ECO:0000256" key="6">
    <source>
        <dbReference type="ARBA" id="ARBA00022692"/>
    </source>
</evidence>
<dbReference type="EMBL" id="KN832975">
    <property type="protein sequence ID" value="KIM89256.1"/>
    <property type="molecule type" value="Genomic_DNA"/>
</dbReference>
<dbReference type="OrthoDB" id="1470350at2759"/>
<evidence type="ECO:0000256" key="13">
    <source>
        <dbReference type="PIRSR" id="PIRSR602403-1"/>
    </source>
</evidence>
<dbReference type="InParanoid" id="A0A0C3GF31"/>
<reference evidence="16" key="2">
    <citation type="submission" date="2015-01" db="EMBL/GenBank/DDBJ databases">
        <title>Evolutionary Origins and Diversification of the Mycorrhizal Mutualists.</title>
        <authorList>
            <consortium name="DOE Joint Genome Institute"/>
            <consortium name="Mycorrhizal Genomics Consortium"/>
            <person name="Kohler A."/>
            <person name="Kuo A."/>
            <person name="Nagy L.G."/>
            <person name="Floudas D."/>
            <person name="Copeland A."/>
            <person name="Barry K.W."/>
            <person name="Cichocki N."/>
            <person name="Veneault-Fourrey C."/>
            <person name="LaButti K."/>
            <person name="Lindquist E.A."/>
            <person name="Lipzen A."/>
            <person name="Lundell T."/>
            <person name="Morin E."/>
            <person name="Murat C."/>
            <person name="Riley R."/>
            <person name="Ohm R."/>
            <person name="Sun H."/>
            <person name="Tunlid A."/>
            <person name="Henrissat B."/>
            <person name="Grigoriev I.V."/>
            <person name="Hibbett D.S."/>
            <person name="Martin F."/>
        </authorList>
    </citation>
    <scope>NUCLEOTIDE SEQUENCE [LARGE SCALE GENOMIC DNA]</scope>
    <source>
        <strain evidence="16">F 1598</strain>
    </source>
</reference>
<evidence type="ECO:0000256" key="4">
    <source>
        <dbReference type="ARBA" id="ARBA00010617"/>
    </source>
</evidence>
<evidence type="ECO:0000313" key="15">
    <source>
        <dbReference type="EMBL" id="KIM89256.1"/>
    </source>
</evidence>
<comment type="cofactor">
    <cofactor evidence="1 13">
        <name>heme</name>
        <dbReference type="ChEBI" id="CHEBI:30413"/>
    </cofactor>
</comment>
<evidence type="ECO:0000256" key="9">
    <source>
        <dbReference type="ARBA" id="ARBA00023002"/>
    </source>
</evidence>
<evidence type="ECO:0000256" key="2">
    <source>
        <dbReference type="ARBA" id="ARBA00004370"/>
    </source>
</evidence>
<keyword evidence="11" id="KW-0503">Monooxygenase</keyword>
<evidence type="ECO:0008006" key="17">
    <source>
        <dbReference type="Google" id="ProtNLM"/>
    </source>
</evidence>
<dbReference type="HOGENOM" id="CLU_001570_5_11_1"/>
<dbReference type="Proteomes" id="UP000054166">
    <property type="component" value="Unassembled WGS sequence"/>
</dbReference>
<evidence type="ECO:0000256" key="12">
    <source>
        <dbReference type="ARBA" id="ARBA00023136"/>
    </source>
</evidence>
<evidence type="ECO:0000256" key="14">
    <source>
        <dbReference type="SAM" id="SignalP"/>
    </source>
</evidence>